<keyword evidence="5" id="KW-0472">Membrane</keyword>
<dbReference type="GO" id="GO:0010181">
    <property type="term" value="F:FMN binding"/>
    <property type="evidence" value="ECO:0007669"/>
    <property type="project" value="UniProtKB-UniRule"/>
</dbReference>
<dbReference type="GO" id="GO:0070819">
    <property type="term" value="F:menaquinone-dependent protoporphyrinogen oxidase activity"/>
    <property type="evidence" value="ECO:0007669"/>
    <property type="project" value="UniProtKB-UniRule"/>
</dbReference>
<dbReference type="AlphaFoldDB" id="H6Q4D0"/>
<feature type="domain" description="Flavodoxin" evidence="8">
    <location>
        <begin position="4"/>
        <end position="148"/>
    </location>
</feature>
<dbReference type="PANTHER" id="PTHR38030">
    <property type="entry name" value="PROTOPORPHYRINOGEN IX DEHYDROGENASE [MENAQUINONE]"/>
    <property type="match status" value="1"/>
</dbReference>
<gene>
    <name evidence="7 9" type="primary">hemG</name>
    <name evidence="9" type="ORF">WIGMOR_0133</name>
</gene>
<name>H6Q4D0_WIGGL</name>
<dbReference type="SUPFAM" id="SSF52218">
    <property type="entry name" value="Flavoproteins"/>
    <property type="match status" value="1"/>
</dbReference>
<dbReference type="RefSeq" id="WP_014353929.1">
    <property type="nucleotide sequence ID" value="NC_016893.1"/>
</dbReference>
<evidence type="ECO:0000256" key="4">
    <source>
        <dbReference type="ARBA" id="ARBA00023002"/>
    </source>
</evidence>
<keyword evidence="2 7" id="KW-0288">FMN</keyword>
<evidence type="ECO:0000256" key="7">
    <source>
        <dbReference type="HAMAP-Rule" id="MF_00853"/>
    </source>
</evidence>
<evidence type="ECO:0000256" key="1">
    <source>
        <dbReference type="ARBA" id="ARBA00022630"/>
    </source>
</evidence>
<dbReference type="InterPro" id="IPR026816">
    <property type="entry name" value="Flavodoxin_dom"/>
</dbReference>
<evidence type="ECO:0000313" key="10">
    <source>
        <dbReference type="Proteomes" id="UP000009061"/>
    </source>
</evidence>
<evidence type="ECO:0000256" key="2">
    <source>
        <dbReference type="ARBA" id="ARBA00022643"/>
    </source>
</evidence>
<evidence type="ECO:0000313" key="9">
    <source>
        <dbReference type="EMBL" id="AFA40990.1"/>
    </source>
</evidence>
<dbReference type="GO" id="GO:0006782">
    <property type="term" value="P:protoporphyrinogen IX biosynthetic process"/>
    <property type="evidence" value="ECO:0007669"/>
    <property type="project" value="UniProtKB-UniRule"/>
</dbReference>
<evidence type="ECO:0000256" key="6">
    <source>
        <dbReference type="ARBA" id="ARBA00023244"/>
    </source>
</evidence>
<comment type="similarity">
    <text evidence="7">Belongs to the HemG family.</text>
</comment>
<comment type="cofactor">
    <cofactor evidence="7">
        <name>FMN</name>
        <dbReference type="ChEBI" id="CHEBI:58210"/>
    </cofactor>
    <text evidence="7">Binds 1 FMN non-covalently per subunit.</text>
</comment>
<dbReference type="Proteomes" id="UP000009061">
    <property type="component" value="Chromosome"/>
</dbReference>
<keyword evidence="1 7" id="KW-0285">Flavoprotein</keyword>
<dbReference type="UniPathway" id="UPA00251">
    <property type="reaction ID" value="UER00324"/>
</dbReference>
<dbReference type="KEGG" id="wgl:WIGMOR_0133"/>
<keyword evidence="6 7" id="KW-0627">Porphyrin biosynthesis</keyword>
<dbReference type="OrthoDB" id="9795729at2"/>
<comment type="catalytic activity">
    <reaction evidence="7">
        <text>protoporphyrinogen IX + 3 a quinone = protoporphyrin IX + 3 a quinol</text>
        <dbReference type="Rhea" id="RHEA:65032"/>
        <dbReference type="ChEBI" id="CHEBI:24646"/>
        <dbReference type="ChEBI" id="CHEBI:57306"/>
        <dbReference type="ChEBI" id="CHEBI:57307"/>
        <dbReference type="ChEBI" id="CHEBI:132124"/>
        <dbReference type="EC" id="1.3.5.3"/>
    </reaction>
</comment>
<dbReference type="PROSITE" id="PS00201">
    <property type="entry name" value="FLAVODOXIN"/>
    <property type="match status" value="1"/>
</dbReference>
<evidence type="ECO:0000256" key="3">
    <source>
        <dbReference type="ARBA" id="ARBA00022741"/>
    </source>
</evidence>
<dbReference type="InterPro" id="IPR001226">
    <property type="entry name" value="Flavodoxin_CS"/>
</dbReference>
<comment type="function">
    <text evidence="7">Catalyzes the 6-electron oxidation of protoporphyrinogen IX to form protoporphyrin IX; under anaerobic conditions uses menaquinone as an electron acceptor, under aerobic conditions uses ubiquinone as an electron acceptor.</text>
</comment>
<dbReference type="InterPro" id="IPR044264">
    <property type="entry name" value="HemG"/>
</dbReference>
<accession>H6Q4D0</accession>
<comment type="subcellular location">
    <subcellularLocation>
        <location evidence="7">Cell membrane</location>
        <topology evidence="7">Peripheral membrane protein</topology>
    </subcellularLocation>
</comment>
<dbReference type="Pfam" id="PF12724">
    <property type="entry name" value="Flavodoxin_5"/>
    <property type="match status" value="1"/>
</dbReference>
<comment type="pathway">
    <text evidence="7">Porphyrin-containing compound metabolism; protoporphyrin-IX biosynthesis; protoporphyrin-IX from protoporphyrinogen-IX: step 1/1.</text>
</comment>
<reference evidence="9 10" key="1">
    <citation type="journal article" date="2012" name="MBio">
        <title>Insight into the transmission biology and species-specific functional capabilities of tsetse (Diptera: glossinidae) obligate symbiont wigglesworthia.</title>
        <authorList>
            <person name="Rio R.V."/>
            <person name="Symula R.E."/>
            <person name="Wang J."/>
            <person name="Lohs C."/>
            <person name="Wu Y.N."/>
            <person name="Snyder A.K."/>
            <person name="Bjornson R.D."/>
            <person name="Oshima K."/>
            <person name="Biehl B.S."/>
            <person name="Perna N.T."/>
            <person name="Hattori M."/>
            <person name="Aksoy S."/>
        </authorList>
    </citation>
    <scope>NUCLEOTIDE SEQUENCE [LARGE SCALE GENOMIC DNA]</scope>
    <source>
        <strain evidence="9">WGM</strain>
    </source>
</reference>
<dbReference type="STRING" id="1142511.WIGMOR_0133"/>
<keyword evidence="7" id="KW-1003">Cell membrane</keyword>
<sequence length="173" mass="20448">MKTLILYSSRNGHTCKIAHFIANFFRQSKFCDVKNLHSNFDINLEKYQRIVIGASVRYGYFSIKFYKFVKDKIYYLNSIPSAFYAVNLLARYDHYSTPNTNVYTKKFLKNTLWCPKISAVFAGALKYSQYNILIKLLIFSIMKINNKNMSIKNDIEFTDWEQVKEFANHIIQL</sequence>
<keyword evidence="3 7" id="KW-0547">Nucleotide-binding</keyword>
<dbReference type="GO" id="GO:0005886">
    <property type="term" value="C:plasma membrane"/>
    <property type="evidence" value="ECO:0007669"/>
    <property type="project" value="UniProtKB-SubCell"/>
</dbReference>
<comment type="catalytic activity">
    <reaction evidence="7">
        <text>protoporphyrinogen IX + 3 a menaquinone = protoporphyrin IX + 3 a menaquinol</text>
        <dbReference type="Rhea" id="RHEA:27409"/>
        <dbReference type="Rhea" id="RHEA-COMP:9537"/>
        <dbReference type="Rhea" id="RHEA-COMP:9539"/>
        <dbReference type="ChEBI" id="CHEBI:16374"/>
        <dbReference type="ChEBI" id="CHEBI:18151"/>
        <dbReference type="ChEBI" id="CHEBI:57306"/>
        <dbReference type="ChEBI" id="CHEBI:57307"/>
        <dbReference type="EC" id="1.3.5.3"/>
    </reaction>
</comment>
<dbReference type="EC" id="1.3.5.3" evidence="7"/>
<dbReference type="Gene3D" id="3.40.50.360">
    <property type="match status" value="1"/>
</dbReference>
<keyword evidence="10" id="KW-1185">Reference proteome</keyword>
<protein>
    <recommendedName>
        <fullName evidence="7">Protoporphyrinogen IX dehydrogenase [quinone]</fullName>
        <ecNumber evidence="7">1.3.5.3</ecNumber>
    </recommendedName>
    <alternativeName>
        <fullName evidence="7">Protoporphyrinogen IX dehydrogenase [menaquinone]</fullName>
    </alternativeName>
    <alternativeName>
        <fullName evidence="7">Protoporphyrinogen IX dehydrogenase [ubiquinone]</fullName>
    </alternativeName>
    <alternativeName>
        <fullName evidence="7">Protoporphyrinogen oxidase</fullName>
        <shortName evidence="7">PPO</shortName>
    </alternativeName>
</protein>
<comment type="catalytic activity">
    <reaction evidence="7">
        <text>protoporphyrinogen IX + 3 a ubiquinone = protoporphyrin IX + 3 a ubiquinol</text>
        <dbReference type="Rhea" id="RHEA:63936"/>
        <dbReference type="Rhea" id="RHEA-COMP:9565"/>
        <dbReference type="Rhea" id="RHEA-COMP:9566"/>
        <dbReference type="ChEBI" id="CHEBI:16389"/>
        <dbReference type="ChEBI" id="CHEBI:17976"/>
        <dbReference type="ChEBI" id="CHEBI:57306"/>
        <dbReference type="ChEBI" id="CHEBI:57307"/>
    </reaction>
</comment>
<evidence type="ECO:0000256" key="5">
    <source>
        <dbReference type="ARBA" id="ARBA00023136"/>
    </source>
</evidence>
<evidence type="ECO:0000259" key="8">
    <source>
        <dbReference type="Pfam" id="PF12724"/>
    </source>
</evidence>
<dbReference type="HAMAP" id="MF_00853">
    <property type="entry name" value="HemG"/>
    <property type="match status" value="1"/>
</dbReference>
<dbReference type="PANTHER" id="PTHR38030:SF2">
    <property type="entry name" value="PROTOPORPHYRINOGEN IX DEHYDROGENASE [QUINONE]"/>
    <property type="match status" value="1"/>
</dbReference>
<proteinExistence type="inferred from homology"/>
<dbReference type="EMBL" id="CP003315">
    <property type="protein sequence ID" value="AFA40990.1"/>
    <property type="molecule type" value="Genomic_DNA"/>
</dbReference>
<organism evidence="9 10">
    <name type="scientific">Wigglesworthia glossinidia endosymbiont of Glossina morsitans morsitans</name>
    <name type="common">Yale colony</name>
    <dbReference type="NCBI Taxonomy" id="1142511"/>
    <lineage>
        <taxon>Bacteria</taxon>
        <taxon>Pseudomonadati</taxon>
        <taxon>Pseudomonadota</taxon>
        <taxon>Gammaproteobacteria</taxon>
        <taxon>Enterobacterales</taxon>
        <taxon>Erwiniaceae</taxon>
        <taxon>Wigglesworthia</taxon>
    </lineage>
</organism>
<dbReference type="InterPro" id="IPR029039">
    <property type="entry name" value="Flavoprotein-like_sf"/>
</dbReference>
<dbReference type="GO" id="GO:0009055">
    <property type="term" value="F:electron transfer activity"/>
    <property type="evidence" value="ECO:0007669"/>
    <property type="project" value="InterPro"/>
</dbReference>
<dbReference type="NCBIfam" id="NF008316">
    <property type="entry name" value="PRK11104.1"/>
    <property type="match status" value="1"/>
</dbReference>
<dbReference type="HOGENOM" id="CLU_094839_0_1_6"/>
<keyword evidence="4 7" id="KW-0560">Oxidoreductase</keyword>
<dbReference type="GO" id="GO:0004729">
    <property type="term" value="F:oxygen-dependent protoporphyrinogen oxidase activity"/>
    <property type="evidence" value="ECO:0007669"/>
    <property type="project" value="InterPro"/>
</dbReference>
<dbReference type="eggNOG" id="COG4635">
    <property type="taxonomic scope" value="Bacteria"/>
</dbReference>
<dbReference type="InterPro" id="IPR052200">
    <property type="entry name" value="Protoporphyrinogen_IX_DH"/>
</dbReference>